<dbReference type="STRING" id="1314771.A0A197JDA6"/>
<feature type="transmembrane region" description="Helical" evidence="6">
    <location>
        <begin position="124"/>
        <end position="145"/>
    </location>
</feature>
<gene>
    <name evidence="8" type="ORF">K457DRAFT_26021</name>
</gene>
<protein>
    <recommendedName>
        <fullName evidence="7">TM2 domain-containing protein</fullName>
    </recommendedName>
</protein>
<dbReference type="InterPro" id="IPR007829">
    <property type="entry name" value="TM2"/>
</dbReference>
<keyword evidence="5 6" id="KW-0472">Membrane</keyword>
<proteinExistence type="inferred from homology"/>
<evidence type="ECO:0000256" key="4">
    <source>
        <dbReference type="ARBA" id="ARBA00022989"/>
    </source>
</evidence>
<dbReference type="Proteomes" id="UP000078512">
    <property type="component" value="Unassembled WGS sequence"/>
</dbReference>
<dbReference type="AlphaFoldDB" id="A0A197JDA6"/>
<sequence>MSFYGATTWSDGVRGTYQGHPVIVSETNGIIHIRNADVERGNIYVYSSDELAGLLDSGPIVHGGNTCSIGSTRSGRYAQHYRQHRMRYSLLWWAILIIALVVILGPYYYEEHKKTPSICESDLSYPAAVILSMLFGVFGIDRFYLGYIFVGLIKLFTAGGFGILWVVDIFLIIFGGLPDHNGCALASPF</sequence>
<keyword evidence="9" id="KW-1185">Reference proteome</keyword>
<keyword evidence="4 6" id="KW-1133">Transmembrane helix</keyword>
<feature type="domain" description="TM2" evidence="7">
    <location>
        <begin position="125"/>
        <end position="170"/>
    </location>
</feature>
<evidence type="ECO:0000259" key="7">
    <source>
        <dbReference type="Pfam" id="PF05154"/>
    </source>
</evidence>
<dbReference type="GO" id="GO:0016020">
    <property type="term" value="C:membrane"/>
    <property type="evidence" value="ECO:0007669"/>
    <property type="project" value="UniProtKB-SubCell"/>
</dbReference>
<dbReference type="Pfam" id="PF05154">
    <property type="entry name" value="TM2"/>
    <property type="match status" value="1"/>
</dbReference>
<evidence type="ECO:0000256" key="6">
    <source>
        <dbReference type="SAM" id="Phobius"/>
    </source>
</evidence>
<evidence type="ECO:0000313" key="9">
    <source>
        <dbReference type="Proteomes" id="UP000078512"/>
    </source>
</evidence>
<evidence type="ECO:0000256" key="1">
    <source>
        <dbReference type="ARBA" id="ARBA00004141"/>
    </source>
</evidence>
<keyword evidence="3 6" id="KW-0812">Transmembrane</keyword>
<feature type="transmembrane region" description="Helical" evidence="6">
    <location>
        <begin position="90"/>
        <end position="109"/>
    </location>
</feature>
<name>A0A197JDA6_9FUNG</name>
<comment type="subcellular location">
    <subcellularLocation>
        <location evidence="1">Membrane</location>
        <topology evidence="1">Multi-pass membrane protein</topology>
    </subcellularLocation>
</comment>
<organism evidence="8 9">
    <name type="scientific">Linnemannia elongata AG-77</name>
    <dbReference type="NCBI Taxonomy" id="1314771"/>
    <lineage>
        <taxon>Eukaryota</taxon>
        <taxon>Fungi</taxon>
        <taxon>Fungi incertae sedis</taxon>
        <taxon>Mucoromycota</taxon>
        <taxon>Mortierellomycotina</taxon>
        <taxon>Mortierellomycetes</taxon>
        <taxon>Mortierellales</taxon>
        <taxon>Mortierellaceae</taxon>
        <taxon>Linnemannia</taxon>
    </lineage>
</organism>
<evidence type="ECO:0000256" key="3">
    <source>
        <dbReference type="ARBA" id="ARBA00022692"/>
    </source>
</evidence>
<dbReference type="PANTHER" id="PTHR21016:SF25">
    <property type="entry name" value="TM2 DOMAIN-CONTAINING PROTEIN DDB_G0277895-RELATED"/>
    <property type="match status" value="1"/>
</dbReference>
<accession>A0A197JDA6</accession>
<dbReference type="InterPro" id="IPR050932">
    <property type="entry name" value="TM2D1-3-like"/>
</dbReference>
<dbReference type="OrthoDB" id="408511at2759"/>
<evidence type="ECO:0000256" key="5">
    <source>
        <dbReference type="ARBA" id="ARBA00023136"/>
    </source>
</evidence>
<dbReference type="EMBL" id="KV442161">
    <property type="protein sequence ID" value="OAQ22481.1"/>
    <property type="molecule type" value="Genomic_DNA"/>
</dbReference>
<dbReference type="PANTHER" id="PTHR21016">
    <property type="entry name" value="BETA-AMYLOID BINDING PROTEIN-RELATED"/>
    <property type="match status" value="1"/>
</dbReference>
<comment type="similarity">
    <text evidence="2">Belongs to the TM2 family.</text>
</comment>
<reference evidence="8 9" key="1">
    <citation type="submission" date="2016-05" db="EMBL/GenBank/DDBJ databases">
        <title>Genome sequencing reveals origins of a unique bacterial endosymbiosis in the earliest lineages of terrestrial Fungi.</title>
        <authorList>
            <consortium name="DOE Joint Genome Institute"/>
            <person name="Uehling J."/>
            <person name="Gryganskyi A."/>
            <person name="Hameed K."/>
            <person name="Tschaplinski T."/>
            <person name="Misztal P."/>
            <person name="Wu S."/>
            <person name="Desiro A."/>
            <person name="Vande Pol N."/>
            <person name="Du Z.-Y."/>
            <person name="Zienkiewicz A."/>
            <person name="Zienkiewicz K."/>
            <person name="Morin E."/>
            <person name="Tisserant E."/>
            <person name="Splivallo R."/>
            <person name="Hainaut M."/>
            <person name="Henrissat B."/>
            <person name="Ohm R."/>
            <person name="Kuo A."/>
            <person name="Yan J."/>
            <person name="Lipzen A."/>
            <person name="Nolan M."/>
            <person name="Labutti K."/>
            <person name="Barry K."/>
            <person name="Goldstein A."/>
            <person name="Labbe J."/>
            <person name="Schadt C."/>
            <person name="Tuskan G."/>
            <person name="Grigoriev I."/>
            <person name="Martin F."/>
            <person name="Vilgalys R."/>
            <person name="Bonito G."/>
        </authorList>
    </citation>
    <scope>NUCLEOTIDE SEQUENCE [LARGE SCALE GENOMIC DNA]</scope>
    <source>
        <strain evidence="8 9">AG-77</strain>
    </source>
</reference>
<feature type="transmembrane region" description="Helical" evidence="6">
    <location>
        <begin position="152"/>
        <end position="177"/>
    </location>
</feature>
<evidence type="ECO:0000313" key="8">
    <source>
        <dbReference type="EMBL" id="OAQ22481.1"/>
    </source>
</evidence>
<evidence type="ECO:0000256" key="2">
    <source>
        <dbReference type="ARBA" id="ARBA00008284"/>
    </source>
</evidence>